<reference evidence="3 4" key="1">
    <citation type="submission" date="2016-11" db="EMBL/GenBank/DDBJ databases">
        <title>Rahnella oryzae sp. nov., isolated from rice root.</title>
        <authorList>
            <person name="Zhang X.-X."/>
            <person name="Zhang J."/>
        </authorList>
    </citation>
    <scope>NUCLEOTIDE SEQUENCE [LARGE SCALE GENOMIC DNA]</scope>
    <source>
        <strain evidence="3 4">J11-6</strain>
    </source>
</reference>
<protein>
    <recommendedName>
        <fullName evidence="5">OmpG family monomeric porin</fullName>
    </recommendedName>
</protein>
<accession>A0A1S8CN01</accession>
<dbReference type="STRING" id="2034155.BMI79_05875"/>
<sequence length="331" mass="39057">MKNYQLALVSLALFAHPFSALAKVDDQIEAQEVQALPWKINTNTFLEVEDFKGHRVNGERVFDKVSPALQLGLNKPDSDWSYFMEYKASMRNYTTNYESRPTSYNRNRLQLQANRKLYKGTDGNLNLSLVYRKESNDVRAEQPPKNSYHSYWLIPSGGYNFNEQLSFVFWDAGYYYDNTFSGPYINQWEWESEHGFQYRFNDSFSAKLMYYTDWTWNSSGTKTWEQNQIRGYFPTKINEEWNLQPYFRFFLSEKNYNPLTGETTNSADLGGLRLGLIVNYNLTSKVTLWSNVAWETTHWDKSKNNQVVTITYGDNNRQDFRLYSVGVKYSW</sequence>
<organism evidence="3 4">
    <name type="scientific">Serratia oryzae</name>
    <dbReference type="NCBI Taxonomy" id="2034155"/>
    <lineage>
        <taxon>Bacteria</taxon>
        <taxon>Pseudomonadati</taxon>
        <taxon>Pseudomonadota</taxon>
        <taxon>Gammaproteobacteria</taxon>
        <taxon>Enterobacterales</taxon>
        <taxon>Yersiniaceae</taxon>
        <taxon>Serratia</taxon>
    </lineage>
</organism>
<feature type="chain" id="PRO_5012752028" description="OmpG family monomeric porin" evidence="2">
    <location>
        <begin position="23"/>
        <end position="331"/>
    </location>
</feature>
<comment type="caution">
    <text evidence="3">The sequence shown here is derived from an EMBL/GenBank/DDBJ whole genome shotgun (WGS) entry which is preliminary data.</text>
</comment>
<evidence type="ECO:0000256" key="2">
    <source>
        <dbReference type="SAM" id="SignalP"/>
    </source>
</evidence>
<dbReference type="Gene3D" id="2.40.160.40">
    <property type="entry name" value="monomeric porin ompg"/>
    <property type="match status" value="1"/>
</dbReference>
<dbReference type="AlphaFoldDB" id="A0A1S8CN01"/>
<evidence type="ECO:0008006" key="5">
    <source>
        <dbReference type="Google" id="ProtNLM"/>
    </source>
</evidence>
<dbReference type="Proteomes" id="UP000216021">
    <property type="component" value="Unassembled WGS sequence"/>
</dbReference>
<name>A0A1S8CN01_9GAMM</name>
<proteinExistence type="predicted"/>
<dbReference type="OrthoDB" id="6505751at2"/>
<dbReference type="EMBL" id="MOXD01000003">
    <property type="protein sequence ID" value="OMQ24365.1"/>
    <property type="molecule type" value="Genomic_DNA"/>
</dbReference>
<feature type="signal peptide" evidence="2">
    <location>
        <begin position="1"/>
        <end position="22"/>
    </location>
</feature>
<gene>
    <name evidence="3" type="ORF">BMI79_05875</name>
</gene>
<dbReference type="InterPro" id="IPR018981">
    <property type="entry name" value="Outer_membrane_porin_G"/>
</dbReference>
<dbReference type="RefSeq" id="WP_076941251.1">
    <property type="nucleotide sequence ID" value="NZ_MOXD01000003.1"/>
</dbReference>
<evidence type="ECO:0000313" key="4">
    <source>
        <dbReference type="Proteomes" id="UP000216021"/>
    </source>
</evidence>
<dbReference type="Pfam" id="PF09381">
    <property type="entry name" value="Porin_OmpG"/>
    <property type="match status" value="1"/>
</dbReference>
<evidence type="ECO:0000313" key="3">
    <source>
        <dbReference type="EMBL" id="OMQ24365.1"/>
    </source>
</evidence>
<keyword evidence="4" id="KW-1185">Reference proteome</keyword>
<dbReference type="InterPro" id="IPR053713">
    <property type="entry name" value="Bact_OM_Channel_sf"/>
</dbReference>
<keyword evidence="1 2" id="KW-0732">Signal</keyword>
<evidence type="ECO:0000256" key="1">
    <source>
        <dbReference type="ARBA" id="ARBA00022729"/>
    </source>
</evidence>